<dbReference type="AlphaFoldDB" id="A0A0C1R2W9"/>
<dbReference type="GO" id="GO:0051301">
    <property type="term" value="P:cell division"/>
    <property type="evidence" value="ECO:0007669"/>
    <property type="project" value="InterPro"/>
</dbReference>
<evidence type="ECO:0000313" key="5">
    <source>
        <dbReference type="EMBL" id="KIE10143.1"/>
    </source>
</evidence>
<dbReference type="InterPro" id="IPR005762">
    <property type="entry name" value="MurD"/>
</dbReference>
<dbReference type="GO" id="GO:0008360">
    <property type="term" value="P:regulation of cell shape"/>
    <property type="evidence" value="ECO:0007669"/>
    <property type="project" value="InterPro"/>
</dbReference>
<keyword evidence="2" id="KW-0436">Ligase</keyword>
<name>A0A0C1R2W9_9CYAN</name>
<dbReference type="InterPro" id="IPR036615">
    <property type="entry name" value="Mur_ligase_C_dom_sf"/>
</dbReference>
<dbReference type="Gene3D" id="3.90.190.20">
    <property type="entry name" value="Mur ligase, C-terminal domain"/>
    <property type="match status" value="1"/>
</dbReference>
<dbReference type="PANTHER" id="PTHR43692">
    <property type="entry name" value="UDP-N-ACETYLMURAMOYLALANINE--D-GLUTAMATE LIGASE"/>
    <property type="match status" value="1"/>
</dbReference>
<evidence type="ECO:0000256" key="4">
    <source>
        <dbReference type="ARBA" id="ARBA00022840"/>
    </source>
</evidence>
<dbReference type="GO" id="GO:0005737">
    <property type="term" value="C:cytoplasm"/>
    <property type="evidence" value="ECO:0007669"/>
    <property type="project" value="InterPro"/>
</dbReference>
<evidence type="ECO:0000256" key="3">
    <source>
        <dbReference type="ARBA" id="ARBA00022741"/>
    </source>
</evidence>
<dbReference type="PANTHER" id="PTHR43692:SF1">
    <property type="entry name" value="UDP-N-ACETYLMURAMOYLALANINE--D-GLUTAMATE LIGASE"/>
    <property type="match status" value="1"/>
</dbReference>
<organism evidence="5">
    <name type="scientific">Tolypothrix bouteillei VB521301</name>
    <dbReference type="NCBI Taxonomy" id="1479485"/>
    <lineage>
        <taxon>Bacteria</taxon>
        <taxon>Bacillati</taxon>
        <taxon>Cyanobacteriota</taxon>
        <taxon>Cyanophyceae</taxon>
        <taxon>Nostocales</taxon>
        <taxon>Tolypothrichaceae</taxon>
        <taxon>Tolypothrix</taxon>
    </lineage>
</organism>
<dbReference type="STRING" id="1479485.DA73_0216040"/>
<dbReference type="SUPFAM" id="SSF53244">
    <property type="entry name" value="MurD-like peptide ligases, peptide-binding domain"/>
    <property type="match status" value="1"/>
</dbReference>
<evidence type="ECO:0000256" key="1">
    <source>
        <dbReference type="ARBA" id="ARBA00022490"/>
    </source>
</evidence>
<keyword evidence="1" id="KW-0963">Cytoplasm</keyword>
<proteinExistence type="predicted"/>
<keyword evidence="3" id="KW-0547">Nucleotide-binding</keyword>
<evidence type="ECO:0008006" key="6">
    <source>
        <dbReference type="Google" id="ProtNLM"/>
    </source>
</evidence>
<comment type="caution">
    <text evidence="5">The sequence shown here is derived from an EMBL/GenBank/DDBJ whole genome shotgun (WGS) entry which is preliminary data.</text>
</comment>
<evidence type="ECO:0000256" key="2">
    <source>
        <dbReference type="ARBA" id="ARBA00022598"/>
    </source>
</evidence>
<dbReference type="OrthoDB" id="9809796at2"/>
<dbReference type="GO" id="GO:0008764">
    <property type="term" value="F:UDP-N-acetylmuramoylalanine-D-glutamate ligase activity"/>
    <property type="evidence" value="ECO:0007669"/>
    <property type="project" value="InterPro"/>
</dbReference>
<keyword evidence="4" id="KW-0067">ATP-binding</keyword>
<accession>A0A0C1R2W9</accession>
<reference evidence="5" key="1">
    <citation type="journal article" date="2015" name="Genome Announc.">
        <title>Draft Genome Sequence of Tolypothrix boutellei Strain VB521301.</title>
        <authorList>
            <person name="Chandrababunaidu M.M."/>
            <person name="Singh D."/>
            <person name="Sen D."/>
            <person name="Bhan S."/>
            <person name="Das S."/>
            <person name="Gupta A."/>
            <person name="Adhikary S.P."/>
            <person name="Tripathy S."/>
        </authorList>
    </citation>
    <scope>NUCLEOTIDE SEQUENCE</scope>
    <source>
        <strain evidence="5">VB521301</strain>
    </source>
</reference>
<protein>
    <recommendedName>
        <fullName evidence="6">Mur ligase C-terminal domain-containing protein</fullName>
    </recommendedName>
</protein>
<sequence>MAALLIGAAAEKIAGQITGATEVLQAGTMDVAVRQAYERAQAGDVVLLAPACASFDQFENYEHRGRVFKQLVHALGEEKR</sequence>
<dbReference type="EMBL" id="JHEG02000048">
    <property type="protein sequence ID" value="KIE10143.1"/>
    <property type="molecule type" value="Genomic_DNA"/>
</dbReference>
<gene>
    <name evidence="5" type="ORF">DA73_0216040</name>
</gene>
<dbReference type="GO" id="GO:0005524">
    <property type="term" value="F:ATP binding"/>
    <property type="evidence" value="ECO:0007669"/>
    <property type="project" value="UniProtKB-KW"/>
</dbReference>